<dbReference type="Gene3D" id="1.10.238.10">
    <property type="entry name" value="EF-hand"/>
    <property type="match status" value="1"/>
</dbReference>
<dbReference type="PROSITE" id="PS50007">
    <property type="entry name" value="PIPLC_X_DOMAIN"/>
    <property type="match status" value="1"/>
</dbReference>
<dbReference type="GO" id="GO:0005886">
    <property type="term" value="C:plasma membrane"/>
    <property type="evidence" value="ECO:0007669"/>
    <property type="project" value="UniProtKB-SubCell"/>
</dbReference>
<feature type="region of interest" description="Disordered" evidence="3">
    <location>
        <begin position="265"/>
        <end position="309"/>
    </location>
</feature>
<evidence type="ECO:0000313" key="6">
    <source>
        <dbReference type="Proteomes" id="UP001642360"/>
    </source>
</evidence>
<keyword evidence="2" id="KW-0443">Lipid metabolism</keyword>
<feature type="domain" description="Phosphatidylinositol-specific phospholipase C X" evidence="4">
    <location>
        <begin position="106"/>
        <end position="249"/>
    </location>
</feature>
<sequence length="512" mass="58281">MSKQNFRVCFCFRRRFKLRAVEPPDDVRRLFESYSDNGTMSANYLRSFLMEFQEEDNATDERVQEIFNSLKHLNIFQRKGLHLEAFFRYLIGDHNLAISPSLGVHHDMNAPLAHYYMYTGHNSYLTGNQISSDCSIDPIIKALKKGVRVIELDLWANSTRDDVDVKHGGTLTTPVQLIKCLRAIKEYAFYASEYPVVVTFEDHLNSDLQAKVARMVTRTFGDMLFYPESDLKEFPSPEFLKKKILISTKPPKEFLEFQSMEVKGNPQKVKASTEEEPWENENLAVGNELKTDDTGNDESSGEDEDVQDAAPEYRRLIAIHAGKLKTEIRGSLSTEPNKVGRLSLSEQELENAARTYGPHIVRRIGLIIPKEIIERLLEDVLYGHKQSQFRKDNNREAMVENEKMHQLCNSRKNSLDATILKGKFHSDEQKRLFGADNTKKGFYSHEVEDKANRVDGEMGNTKHFEAQGVRPSQGGLRSSFILNPTSAFDGLKRSGPVIIKEAGKVGFGSEKA</sequence>
<comment type="caution">
    <text evidence="5">The sequence shown here is derived from an EMBL/GenBank/DDBJ whole genome shotgun (WGS) entry which is preliminary data.</text>
</comment>
<dbReference type="EC" id="3.1.4.11" evidence="2"/>
<organism evidence="5 6">
    <name type="scientific">Ilex paraguariensis</name>
    <name type="common">yerba mate</name>
    <dbReference type="NCBI Taxonomy" id="185542"/>
    <lineage>
        <taxon>Eukaryota</taxon>
        <taxon>Viridiplantae</taxon>
        <taxon>Streptophyta</taxon>
        <taxon>Embryophyta</taxon>
        <taxon>Tracheophyta</taxon>
        <taxon>Spermatophyta</taxon>
        <taxon>Magnoliopsida</taxon>
        <taxon>eudicotyledons</taxon>
        <taxon>Gunneridae</taxon>
        <taxon>Pentapetalae</taxon>
        <taxon>asterids</taxon>
        <taxon>campanulids</taxon>
        <taxon>Aquifoliales</taxon>
        <taxon>Aquifoliaceae</taxon>
        <taxon>Ilex</taxon>
    </lineage>
</organism>
<dbReference type="InterPro" id="IPR017946">
    <property type="entry name" value="PLC-like_Pdiesterase_TIM-brl"/>
</dbReference>
<dbReference type="PANTHER" id="PTHR10336:SF105">
    <property type="entry name" value="PHOSPHOINOSITIDE PHOSPHOLIPASE C 1"/>
    <property type="match status" value="1"/>
</dbReference>
<dbReference type="Pfam" id="PF00388">
    <property type="entry name" value="PI-PLC-X"/>
    <property type="match status" value="1"/>
</dbReference>
<dbReference type="InterPro" id="IPR015359">
    <property type="entry name" value="PLC_EF-hand-like"/>
</dbReference>
<name>A0ABC8QWY7_9AQUA</name>
<proteinExistence type="predicted"/>
<dbReference type="AlphaFoldDB" id="A0ABC8QWY7"/>
<dbReference type="InterPro" id="IPR001192">
    <property type="entry name" value="PI-PLC_fam"/>
</dbReference>
<dbReference type="InterPro" id="IPR000909">
    <property type="entry name" value="PLipase_C_PInositol-sp_X_dom"/>
</dbReference>
<evidence type="ECO:0000313" key="5">
    <source>
        <dbReference type="EMBL" id="CAK9137005.1"/>
    </source>
</evidence>
<dbReference type="GO" id="GO:0004435">
    <property type="term" value="F:phosphatidylinositol-4,5-bisphosphate phospholipase C activity"/>
    <property type="evidence" value="ECO:0007669"/>
    <property type="project" value="UniProtKB-EC"/>
</dbReference>
<evidence type="ECO:0000259" key="4">
    <source>
        <dbReference type="SMART" id="SM00148"/>
    </source>
</evidence>
<dbReference type="PANTHER" id="PTHR10336">
    <property type="entry name" value="PHOSPHOINOSITIDE-SPECIFIC PHOSPHOLIPASE C FAMILY PROTEIN"/>
    <property type="match status" value="1"/>
</dbReference>
<comment type="catalytic activity">
    <reaction evidence="2">
        <text>a 1,2-diacyl-sn-glycero-3-phospho-(1D-myo-inositol-4,5-bisphosphate) + H2O = 1D-myo-inositol 1,4,5-trisphosphate + a 1,2-diacyl-sn-glycerol + H(+)</text>
        <dbReference type="Rhea" id="RHEA:33179"/>
        <dbReference type="ChEBI" id="CHEBI:15377"/>
        <dbReference type="ChEBI" id="CHEBI:15378"/>
        <dbReference type="ChEBI" id="CHEBI:17815"/>
        <dbReference type="ChEBI" id="CHEBI:58456"/>
        <dbReference type="ChEBI" id="CHEBI:203600"/>
        <dbReference type="EC" id="3.1.4.11"/>
    </reaction>
</comment>
<dbReference type="SUPFAM" id="SSF51695">
    <property type="entry name" value="PLC-like phosphodiesterases"/>
    <property type="match status" value="1"/>
</dbReference>
<dbReference type="SMART" id="SM00148">
    <property type="entry name" value="PLCXc"/>
    <property type="match status" value="1"/>
</dbReference>
<reference evidence="5 6" key="1">
    <citation type="submission" date="2024-02" db="EMBL/GenBank/DDBJ databases">
        <authorList>
            <person name="Vignale AGUSTIN F."/>
            <person name="Sosa J E."/>
            <person name="Modenutti C."/>
        </authorList>
    </citation>
    <scope>NUCLEOTIDE SEQUENCE [LARGE SCALE GENOMIC DNA]</scope>
</reference>
<dbReference type="Proteomes" id="UP001642360">
    <property type="component" value="Unassembled WGS sequence"/>
</dbReference>
<comment type="subcellular location">
    <subcellularLocation>
        <location evidence="1">Cell membrane</location>
        <topology evidence="1">Peripheral membrane protein</topology>
    </subcellularLocation>
</comment>
<dbReference type="PRINTS" id="PR00390">
    <property type="entry name" value="PHPHLIPASEC"/>
</dbReference>
<evidence type="ECO:0000256" key="1">
    <source>
        <dbReference type="ARBA" id="ARBA00004202"/>
    </source>
</evidence>
<keyword evidence="2" id="KW-0442">Lipid degradation</keyword>
<dbReference type="InterPro" id="IPR011992">
    <property type="entry name" value="EF-hand-dom_pair"/>
</dbReference>
<keyword evidence="2" id="KW-0378">Hydrolase</keyword>
<evidence type="ECO:0000256" key="3">
    <source>
        <dbReference type="SAM" id="MobiDB-lite"/>
    </source>
</evidence>
<protein>
    <recommendedName>
        <fullName evidence="2">Phosphoinositide phospholipase C</fullName>
        <ecNumber evidence="2">3.1.4.11</ecNumber>
    </recommendedName>
</protein>
<dbReference type="EMBL" id="CAUOFW020000795">
    <property type="protein sequence ID" value="CAK9137005.1"/>
    <property type="molecule type" value="Genomic_DNA"/>
</dbReference>
<dbReference type="Gene3D" id="3.20.20.190">
    <property type="entry name" value="Phosphatidylinositol (PI) phosphodiesterase"/>
    <property type="match status" value="1"/>
</dbReference>
<gene>
    <name evidence="5" type="ORF">ILEXP_LOCUS4024</name>
</gene>
<dbReference type="SUPFAM" id="SSF47473">
    <property type="entry name" value="EF-hand"/>
    <property type="match status" value="1"/>
</dbReference>
<keyword evidence="6" id="KW-1185">Reference proteome</keyword>
<dbReference type="Pfam" id="PF09279">
    <property type="entry name" value="EF-hand_like"/>
    <property type="match status" value="1"/>
</dbReference>
<dbReference type="GO" id="GO:0016042">
    <property type="term" value="P:lipid catabolic process"/>
    <property type="evidence" value="ECO:0007669"/>
    <property type="project" value="UniProtKB-KW"/>
</dbReference>
<evidence type="ECO:0000256" key="2">
    <source>
        <dbReference type="RuleBase" id="RU361133"/>
    </source>
</evidence>
<accession>A0ABC8QWY7</accession>
<feature type="compositionally biased region" description="Acidic residues" evidence="3">
    <location>
        <begin position="294"/>
        <end position="307"/>
    </location>
</feature>